<organism evidence="2 3">
    <name type="scientific">Macleaya cordata</name>
    <name type="common">Five-seeded plume-poppy</name>
    <name type="synonym">Bocconia cordata</name>
    <dbReference type="NCBI Taxonomy" id="56857"/>
    <lineage>
        <taxon>Eukaryota</taxon>
        <taxon>Viridiplantae</taxon>
        <taxon>Streptophyta</taxon>
        <taxon>Embryophyta</taxon>
        <taxon>Tracheophyta</taxon>
        <taxon>Spermatophyta</taxon>
        <taxon>Magnoliopsida</taxon>
        <taxon>Ranunculales</taxon>
        <taxon>Papaveraceae</taxon>
        <taxon>Papaveroideae</taxon>
        <taxon>Macleaya</taxon>
    </lineage>
</organism>
<gene>
    <name evidence="2" type="ORF">BVC80_521g90</name>
</gene>
<dbReference type="InParanoid" id="A0A200R995"/>
<keyword evidence="3" id="KW-1185">Reference proteome</keyword>
<dbReference type="FunCoup" id="A0A200R995">
    <property type="interactions" value="503"/>
</dbReference>
<protein>
    <recommendedName>
        <fullName evidence="4">Neuronal acetylcholine receptor subunit alpha-5</fullName>
    </recommendedName>
</protein>
<dbReference type="AlphaFoldDB" id="A0A200R995"/>
<dbReference type="OMA" id="GGMEAHK"/>
<reference evidence="2 3" key="1">
    <citation type="journal article" date="2017" name="Mol. Plant">
        <title>The Genome of Medicinal Plant Macleaya cordata Provides New Insights into Benzylisoquinoline Alkaloids Metabolism.</title>
        <authorList>
            <person name="Liu X."/>
            <person name="Liu Y."/>
            <person name="Huang P."/>
            <person name="Ma Y."/>
            <person name="Qing Z."/>
            <person name="Tang Q."/>
            <person name="Cao H."/>
            <person name="Cheng P."/>
            <person name="Zheng Y."/>
            <person name="Yuan Z."/>
            <person name="Zhou Y."/>
            <person name="Liu J."/>
            <person name="Tang Z."/>
            <person name="Zhuo Y."/>
            <person name="Zhang Y."/>
            <person name="Yu L."/>
            <person name="Huang J."/>
            <person name="Yang P."/>
            <person name="Peng Q."/>
            <person name="Zhang J."/>
            <person name="Jiang W."/>
            <person name="Zhang Z."/>
            <person name="Lin K."/>
            <person name="Ro D.K."/>
            <person name="Chen X."/>
            <person name="Xiong X."/>
            <person name="Shang Y."/>
            <person name="Huang S."/>
            <person name="Zeng J."/>
        </authorList>
    </citation>
    <scope>NUCLEOTIDE SEQUENCE [LARGE SCALE GENOMIC DNA]</scope>
    <source>
        <strain evidence="3">cv. BLH2017</strain>
        <tissue evidence="2">Root</tissue>
    </source>
</reference>
<evidence type="ECO:0000256" key="1">
    <source>
        <dbReference type="SAM" id="Phobius"/>
    </source>
</evidence>
<sequence>MGGGMEVNKNRYVEEWNAARENLEHNFRWSRRNLAIFGIFGIAIPILVYKGIVKEFHMQDEDYGRPHKKYM</sequence>
<accession>A0A200R995</accession>
<proteinExistence type="predicted"/>
<keyword evidence="1" id="KW-1133">Transmembrane helix</keyword>
<dbReference type="OrthoDB" id="504268at2759"/>
<evidence type="ECO:0008006" key="4">
    <source>
        <dbReference type="Google" id="ProtNLM"/>
    </source>
</evidence>
<name>A0A200R995_MACCD</name>
<evidence type="ECO:0000313" key="3">
    <source>
        <dbReference type="Proteomes" id="UP000195402"/>
    </source>
</evidence>
<evidence type="ECO:0000313" key="2">
    <source>
        <dbReference type="EMBL" id="OVA19285.1"/>
    </source>
</evidence>
<keyword evidence="1" id="KW-0812">Transmembrane</keyword>
<feature type="transmembrane region" description="Helical" evidence="1">
    <location>
        <begin position="34"/>
        <end position="52"/>
    </location>
</feature>
<dbReference type="PANTHER" id="PTHR35479">
    <property type="entry name" value="UNNAMED PRODUCT"/>
    <property type="match status" value="1"/>
</dbReference>
<dbReference type="STRING" id="56857.A0A200R995"/>
<dbReference type="Proteomes" id="UP000195402">
    <property type="component" value="Unassembled WGS sequence"/>
</dbReference>
<keyword evidence="1" id="KW-0472">Membrane</keyword>
<dbReference type="PANTHER" id="PTHR35479:SF4">
    <property type="entry name" value="OS01G0750800 PROTEIN"/>
    <property type="match status" value="1"/>
</dbReference>
<dbReference type="EMBL" id="MVGT01000213">
    <property type="protein sequence ID" value="OVA19285.1"/>
    <property type="molecule type" value="Genomic_DNA"/>
</dbReference>
<comment type="caution">
    <text evidence="2">The sequence shown here is derived from an EMBL/GenBank/DDBJ whole genome shotgun (WGS) entry which is preliminary data.</text>
</comment>